<protein>
    <submittedName>
        <fullName evidence="1">Uncharacterized protein</fullName>
    </submittedName>
</protein>
<dbReference type="Proteomes" id="UP000008207">
    <property type="component" value="Chromosome"/>
</dbReference>
<reference evidence="1 2" key="1">
    <citation type="submission" date="2009-01" db="EMBL/GenBank/DDBJ databases">
        <title>Complete sequence of chromosome of Methylobacterium nodulans ORS 2060.</title>
        <authorList>
            <consortium name="US DOE Joint Genome Institute"/>
            <person name="Lucas S."/>
            <person name="Copeland A."/>
            <person name="Lapidus A."/>
            <person name="Glavina del Rio T."/>
            <person name="Dalin E."/>
            <person name="Tice H."/>
            <person name="Bruce D."/>
            <person name="Goodwin L."/>
            <person name="Pitluck S."/>
            <person name="Sims D."/>
            <person name="Brettin T."/>
            <person name="Detter J.C."/>
            <person name="Han C."/>
            <person name="Larimer F."/>
            <person name="Land M."/>
            <person name="Hauser L."/>
            <person name="Kyrpides N."/>
            <person name="Ivanova N."/>
            <person name="Marx C.J."/>
            <person name="Richardson P."/>
        </authorList>
    </citation>
    <scope>NUCLEOTIDE SEQUENCE [LARGE SCALE GENOMIC DNA]</scope>
    <source>
        <strain evidence="2">LMG 21967 / CNCM I-2342 / ORS 2060</strain>
    </source>
</reference>
<proteinExistence type="predicted"/>
<name>B8IMQ6_METNO</name>
<accession>B8IMQ6</accession>
<sequence>MNSGTFDRVARAFRCRPPLDLVAVARCVARGHAAHALILQEAKVAPAQADRHRGRIEQTQALEQFWASVGLYVALGDLVEEHDGALPSCLRSDLVRAMERAARDIADPLGEGYVPPPLRALLPPREHLPNCLPEALTAVFGLTSARVPALTAA</sequence>
<organism evidence="1 2">
    <name type="scientific">Methylobacterium nodulans (strain LMG 21967 / CNCM I-2342 / ORS 2060)</name>
    <dbReference type="NCBI Taxonomy" id="460265"/>
    <lineage>
        <taxon>Bacteria</taxon>
        <taxon>Pseudomonadati</taxon>
        <taxon>Pseudomonadota</taxon>
        <taxon>Alphaproteobacteria</taxon>
        <taxon>Hyphomicrobiales</taxon>
        <taxon>Methylobacteriaceae</taxon>
        <taxon>Methylobacterium</taxon>
    </lineage>
</organism>
<dbReference type="EMBL" id="CP001349">
    <property type="protein sequence ID" value="ACL60249.1"/>
    <property type="molecule type" value="Genomic_DNA"/>
</dbReference>
<gene>
    <name evidence="1" type="ordered locus">Mnod_5405</name>
</gene>
<dbReference type="STRING" id="460265.Mnod_5405"/>
<dbReference type="HOGENOM" id="CLU_1711109_0_0_5"/>
<evidence type="ECO:0000313" key="2">
    <source>
        <dbReference type="Proteomes" id="UP000008207"/>
    </source>
</evidence>
<dbReference type="KEGG" id="mno:Mnod_5405"/>
<keyword evidence="2" id="KW-1185">Reference proteome</keyword>
<dbReference type="AlphaFoldDB" id="B8IMQ6"/>
<evidence type="ECO:0000313" key="1">
    <source>
        <dbReference type="EMBL" id="ACL60249.1"/>
    </source>
</evidence>